<evidence type="ECO:0000313" key="3">
    <source>
        <dbReference type="EMBL" id="MBB6094622.1"/>
    </source>
</evidence>
<keyword evidence="4" id="KW-1185">Reference proteome</keyword>
<dbReference type="GO" id="GO:0016787">
    <property type="term" value="F:hydrolase activity"/>
    <property type="evidence" value="ECO:0007669"/>
    <property type="project" value="UniProtKB-KW"/>
</dbReference>
<accession>A0A841HRH0</accession>
<keyword evidence="3" id="KW-0378">Hydrolase</keyword>
<comment type="caution">
    <text evidence="3">The sequence shown here is derived from an EMBL/GenBank/DDBJ whole genome shotgun (WGS) entry which is preliminary data.</text>
</comment>
<gene>
    <name evidence="3" type="ORF">HNQ60_003509</name>
</gene>
<organism evidence="3 4">
    <name type="scientific">Povalibacter uvarum</name>
    <dbReference type="NCBI Taxonomy" id="732238"/>
    <lineage>
        <taxon>Bacteria</taxon>
        <taxon>Pseudomonadati</taxon>
        <taxon>Pseudomonadota</taxon>
        <taxon>Gammaproteobacteria</taxon>
        <taxon>Steroidobacterales</taxon>
        <taxon>Steroidobacteraceae</taxon>
        <taxon>Povalibacter</taxon>
    </lineage>
</organism>
<dbReference type="SUPFAM" id="SSF56281">
    <property type="entry name" value="Metallo-hydrolase/oxidoreductase"/>
    <property type="match status" value="1"/>
</dbReference>
<dbReference type="Pfam" id="PF21221">
    <property type="entry name" value="B_lactamase-like_C"/>
    <property type="match status" value="1"/>
</dbReference>
<feature type="domain" description="Metallo-beta-lactamase" evidence="2">
    <location>
        <begin position="62"/>
        <end position="278"/>
    </location>
</feature>
<dbReference type="Gene3D" id="3.60.15.10">
    <property type="entry name" value="Ribonuclease Z/Hydroxyacylglutathione hydrolase-like"/>
    <property type="match status" value="1"/>
</dbReference>
<dbReference type="InterPro" id="IPR050855">
    <property type="entry name" value="NDM-1-like"/>
</dbReference>
<dbReference type="InterPro" id="IPR036388">
    <property type="entry name" value="WH-like_DNA-bd_sf"/>
</dbReference>
<dbReference type="EMBL" id="JACHHZ010000004">
    <property type="protein sequence ID" value="MBB6094622.1"/>
    <property type="molecule type" value="Genomic_DNA"/>
</dbReference>
<dbReference type="AlphaFoldDB" id="A0A841HRH0"/>
<reference evidence="3 4" key="1">
    <citation type="submission" date="2020-08" db="EMBL/GenBank/DDBJ databases">
        <title>Genomic Encyclopedia of Type Strains, Phase IV (KMG-IV): sequencing the most valuable type-strain genomes for metagenomic binning, comparative biology and taxonomic classification.</title>
        <authorList>
            <person name="Goeker M."/>
        </authorList>
    </citation>
    <scope>NUCLEOTIDE SEQUENCE [LARGE SCALE GENOMIC DNA]</scope>
    <source>
        <strain evidence="3 4">DSM 26723</strain>
    </source>
</reference>
<proteinExistence type="predicted"/>
<dbReference type="InterPro" id="IPR001279">
    <property type="entry name" value="Metallo-B-lactamas"/>
</dbReference>
<dbReference type="Pfam" id="PF00753">
    <property type="entry name" value="Lactamase_B"/>
    <property type="match status" value="1"/>
</dbReference>
<name>A0A841HRH0_9GAMM</name>
<dbReference type="RefSeq" id="WP_184334033.1">
    <property type="nucleotide sequence ID" value="NZ_JACHHZ010000004.1"/>
</dbReference>
<evidence type="ECO:0000256" key="1">
    <source>
        <dbReference type="SAM" id="MobiDB-lite"/>
    </source>
</evidence>
<dbReference type="SMART" id="SM00849">
    <property type="entry name" value="Lactamase_B"/>
    <property type="match status" value="1"/>
</dbReference>
<dbReference type="PANTHER" id="PTHR42951">
    <property type="entry name" value="METALLO-BETA-LACTAMASE DOMAIN-CONTAINING"/>
    <property type="match status" value="1"/>
</dbReference>
<feature type="region of interest" description="Disordered" evidence="1">
    <location>
        <begin position="1"/>
        <end position="22"/>
    </location>
</feature>
<dbReference type="InterPro" id="IPR036866">
    <property type="entry name" value="RibonucZ/Hydroxyglut_hydro"/>
</dbReference>
<sequence length="367" mass="40399">MQSPPISPADKTPGDGVTAEGESYPSRRLQFVGVAPPQPGTCVEIAEGVLWSRIPLPIDLNHINVWLLDCGDGCVVVDTGMAAEIGKSAWQRIASQVFVDKPLRAVFVTHIHPDHIGLAGWLQQQYSVPVWMSARTLDMAKQLLSGANLSNADEAEAFLRANGVEDVSALKPMFSPTRFARMASGLPEVERLVADCDVLELGSSSWTALETNGHAEGHLCLSNTAQRLLVSGDQVLPTISSNISYRWRSADPNPLHSFLSSLQRLRTLAQDTLVLPSHGIPFRGLAQRVDDLTRHHEEQLEKIVTACSEPRAAFDLLRFMFRRELSGMHLFLGLGEALAHLEYLFNAGRLERRQHADGVTRYERLSG</sequence>
<protein>
    <submittedName>
        <fullName evidence="3">Glyoxylase-like metal-dependent hydrolase (Beta-lactamase superfamily II)</fullName>
    </submittedName>
</protein>
<dbReference type="PANTHER" id="PTHR42951:SF17">
    <property type="entry name" value="METALLO-BETA-LACTAMASE DOMAIN-CONTAINING PROTEIN"/>
    <property type="match status" value="1"/>
</dbReference>
<dbReference type="InterPro" id="IPR048933">
    <property type="entry name" value="B_lactamase-like_C"/>
</dbReference>
<evidence type="ECO:0000259" key="2">
    <source>
        <dbReference type="SMART" id="SM00849"/>
    </source>
</evidence>
<evidence type="ECO:0000313" key="4">
    <source>
        <dbReference type="Proteomes" id="UP000588068"/>
    </source>
</evidence>
<dbReference type="Gene3D" id="1.10.10.10">
    <property type="entry name" value="Winged helix-like DNA-binding domain superfamily/Winged helix DNA-binding domain"/>
    <property type="match status" value="1"/>
</dbReference>
<dbReference type="Proteomes" id="UP000588068">
    <property type="component" value="Unassembled WGS sequence"/>
</dbReference>